<keyword evidence="2 5" id="KW-0413">Isomerase</keyword>
<dbReference type="EMBL" id="CAJVAF010000359">
    <property type="protein sequence ID" value="CAG7600811.1"/>
    <property type="molecule type" value="Genomic_DNA"/>
</dbReference>
<dbReference type="InterPro" id="IPR020103">
    <property type="entry name" value="PsdUridine_synth_cat_dom_sf"/>
</dbReference>
<accession>A0A8S4C3K7</accession>
<dbReference type="Gene3D" id="3.30.2350.10">
    <property type="entry name" value="Pseudouridine synthase"/>
    <property type="match status" value="1"/>
</dbReference>
<keyword evidence="4" id="KW-0694">RNA-binding</keyword>
<dbReference type="InterPro" id="IPR036986">
    <property type="entry name" value="S4_RNA-bd_sf"/>
</dbReference>
<keyword evidence="8" id="KW-1185">Reference proteome</keyword>
<dbReference type="Pfam" id="PF00849">
    <property type="entry name" value="PseudoU_synth_2"/>
    <property type="match status" value="1"/>
</dbReference>
<dbReference type="PANTHER" id="PTHR21600">
    <property type="entry name" value="MITOCHONDRIAL RNA PSEUDOURIDINE SYNTHASE"/>
    <property type="match status" value="1"/>
</dbReference>
<name>A0A8S4C3K7_9ACAR</name>
<organism evidence="7 8">
    <name type="scientific">Hyalomma marginatum</name>
    <dbReference type="NCBI Taxonomy" id="34627"/>
    <lineage>
        <taxon>Eukaryota</taxon>
        <taxon>Metazoa</taxon>
        <taxon>Ecdysozoa</taxon>
        <taxon>Arthropoda</taxon>
        <taxon>Chelicerata</taxon>
        <taxon>Arachnida</taxon>
        <taxon>Acari</taxon>
        <taxon>Parasitiformes</taxon>
        <taxon>Ixodida</taxon>
        <taxon>Ixodoidea</taxon>
        <taxon>Ixodidae</taxon>
        <taxon>Hyalomminae</taxon>
        <taxon>Hyalomma</taxon>
    </lineage>
</organism>
<comment type="catalytic activity">
    <reaction evidence="5">
        <text>a uridine in RNA = a pseudouridine in RNA</text>
        <dbReference type="Rhea" id="RHEA:48348"/>
        <dbReference type="Rhea" id="RHEA-COMP:12068"/>
        <dbReference type="Rhea" id="RHEA-COMP:12069"/>
        <dbReference type="ChEBI" id="CHEBI:65314"/>
        <dbReference type="ChEBI" id="CHEBI:65315"/>
    </reaction>
</comment>
<dbReference type="Proteomes" id="UP000837675">
    <property type="component" value="Unassembled WGS sequence"/>
</dbReference>
<feature type="domain" description="RNA-binding S4" evidence="6">
    <location>
        <begin position="14"/>
        <end position="73"/>
    </location>
</feature>
<comment type="similarity">
    <text evidence="1 5">Belongs to the pseudouridine synthase RluA family.</text>
</comment>
<dbReference type="PROSITE" id="PS50889">
    <property type="entry name" value="S4"/>
    <property type="match status" value="1"/>
</dbReference>
<evidence type="ECO:0000256" key="2">
    <source>
        <dbReference type="ARBA" id="ARBA00023235"/>
    </source>
</evidence>
<dbReference type="GO" id="GO:0009982">
    <property type="term" value="F:pseudouridine synthase activity"/>
    <property type="evidence" value="ECO:0007669"/>
    <property type="project" value="InterPro"/>
</dbReference>
<evidence type="ECO:0000313" key="7">
    <source>
        <dbReference type="EMBL" id="CAG7600811.1"/>
    </source>
</evidence>
<evidence type="ECO:0000256" key="3">
    <source>
        <dbReference type="PIRSR" id="PIRSR606225-1"/>
    </source>
</evidence>
<dbReference type="CDD" id="cd02869">
    <property type="entry name" value="PseudoU_synth_RluA_like"/>
    <property type="match status" value="1"/>
</dbReference>
<dbReference type="PROSITE" id="PS01129">
    <property type="entry name" value="PSI_RLU"/>
    <property type="match status" value="1"/>
</dbReference>
<dbReference type="EC" id="5.4.99.-" evidence="5"/>
<evidence type="ECO:0000259" key="6">
    <source>
        <dbReference type="SMART" id="SM00363"/>
    </source>
</evidence>
<dbReference type="SUPFAM" id="SSF55120">
    <property type="entry name" value="Pseudouridine synthase"/>
    <property type="match status" value="1"/>
</dbReference>
<dbReference type="InterPro" id="IPR006225">
    <property type="entry name" value="PsdUridine_synth_RluC/D"/>
</dbReference>
<dbReference type="InterPro" id="IPR006145">
    <property type="entry name" value="PsdUridine_synth_RsuA/RluA"/>
</dbReference>
<protein>
    <recommendedName>
        <fullName evidence="5">Pseudouridine synthase</fullName>
        <ecNumber evidence="5">5.4.99.-</ecNumber>
    </recommendedName>
</protein>
<evidence type="ECO:0000313" key="8">
    <source>
        <dbReference type="Proteomes" id="UP000837675"/>
    </source>
</evidence>
<dbReference type="PANTHER" id="PTHR21600:SF44">
    <property type="entry name" value="RIBOSOMAL LARGE SUBUNIT PSEUDOURIDINE SYNTHASE D"/>
    <property type="match status" value="1"/>
</dbReference>
<dbReference type="Gene3D" id="3.10.290.10">
    <property type="entry name" value="RNA-binding S4 domain"/>
    <property type="match status" value="1"/>
</dbReference>
<dbReference type="InterPro" id="IPR050188">
    <property type="entry name" value="RluA_PseudoU_synthase"/>
</dbReference>
<dbReference type="CDD" id="cd00165">
    <property type="entry name" value="S4"/>
    <property type="match status" value="1"/>
</dbReference>
<dbReference type="GO" id="GO:0003723">
    <property type="term" value="F:RNA binding"/>
    <property type="evidence" value="ECO:0007669"/>
    <property type="project" value="UniProtKB-KW"/>
</dbReference>
<sequence>MSNIKLIFHSNERIRLDKFLSTQLTDISRVKIQQLIKMGLISVNGSKMYTCDYSLRAGDQIEFIQNIEPKDNTRITSEGLPFTIIFEDEDLLVIDKDPGLVVHPGAGNQDGTLVDILLSEYKLSNVEGFYPGVVHRLDKDTSGLMIIAKSNQAHFKLAAQIANKQVKRSYTALVFGALNPLSGRIETNIGRSTSDRTKMMVMKSGGKLAITHYSTLNIFADNALSLAHIELETGRTHQIRVHMSYKKNPIVGDRQYIAGHNHAMKGIDSKIKELIKNFPRQALHSKSLKFLHPITNSGMSFECALPPDMAKLIHLVSVHKC</sequence>
<dbReference type="InterPro" id="IPR006224">
    <property type="entry name" value="PsdUridine_synth_RluA-like_CS"/>
</dbReference>
<dbReference type="GO" id="GO:0000455">
    <property type="term" value="P:enzyme-directed rRNA pseudouridine synthesis"/>
    <property type="evidence" value="ECO:0007669"/>
    <property type="project" value="TreeGrafter"/>
</dbReference>
<comment type="function">
    <text evidence="5">Responsible for synthesis of pseudouridine from uracil.</text>
</comment>
<proteinExistence type="inferred from homology"/>
<gene>
    <name evidence="7" type="ORF">MHYMCMPASI_01208</name>
</gene>
<dbReference type="NCBIfam" id="TIGR00005">
    <property type="entry name" value="rluA_subfam"/>
    <property type="match status" value="1"/>
</dbReference>
<comment type="caution">
    <text evidence="7">The sequence shown here is derived from an EMBL/GenBank/DDBJ whole genome shotgun (WGS) entry which is preliminary data.</text>
</comment>
<dbReference type="AlphaFoldDB" id="A0A8S4C3K7"/>
<reference evidence="7" key="1">
    <citation type="submission" date="2021-06" db="EMBL/GenBank/DDBJ databases">
        <authorList>
            <person name="Nardi T."/>
            <person name="Nardi T."/>
        </authorList>
    </citation>
    <scope>NUCLEOTIDE SEQUENCE</scope>
</reference>
<dbReference type="SMART" id="SM00363">
    <property type="entry name" value="S4"/>
    <property type="match status" value="1"/>
</dbReference>
<evidence type="ECO:0000256" key="5">
    <source>
        <dbReference type="RuleBase" id="RU362028"/>
    </source>
</evidence>
<feature type="active site" evidence="3">
    <location>
        <position position="138"/>
    </location>
</feature>
<dbReference type="Pfam" id="PF01479">
    <property type="entry name" value="S4"/>
    <property type="match status" value="1"/>
</dbReference>
<dbReference type="InterPro" id="IPR002942">
    <property type="entry name" value="S4_RNA-bd"/>
</dbReference>
<evidence type="ECO:0000256" key="1">
    <source>
        <dbReference type="ARBA" id="ARBA00010876"/>
    </source>
</evidence>
<dbReference type="SUPFAM" id="SSF55174">
    <property type="entry name" value="Alpha-L RNA-binding motif"/>
    <property type="match status" value="1"/>
</dbReference>
<evidence type="ECO:0000256" key="4">
    <source>
        <dbReference type="PROSITE-ProRule" id="PRU00182"/>
    </source>
</evidence>